<proteinExistence type="predicted"/>
<evidence type="ECO:0000256" key="1">
    <source>
        <dbReference type="SAM" id="MobiDB-lite"/>
    </source>
</evidence>
<feature type="domain" description="DUF4116" evidence="2">
    <location>
        <begin position="32"/>
        <end position="77"/>
    </location>
</feature>
<organism evidence="3">
    <name type="scientific">Noctiluca scintillans</name>
    <name type="common">Sea sparkle</name>
    <name type="synonym">Red tide dinoflagellate</name>
    <dbReference type="NCBI Taxonomy" id="2966"/>
    <lineage>
        <taxon>Eukaryota</taxon>
        <taxon>Sar</taxon>
        <taxon>Alveolata</taxon>
        <taxon>Dinophyceae</taxon>
        <taxon>Noctilucales</taxon>
        <taxon>Noctilucaceae</taxon>
        <taxon>Noctiluca</taxon>
    </lineage>
</organism>
<dbReference type="AlphaFoldDB" id="A0A7S1A9B8"/>
<reference evidence="3" key="1">
    <citation type="submission" date="2021-01" db="EMBL/GenBank/DDBJ databases">
        <authorList>
            <person name="Corre E."/>
            <person name="Pelletier E."/>
            <person name="Niang G."/>
            <person name="Scheremetjew M."/>
            <person name="Finn R."/>
            <person name="Kale V."/>
            <person name="Holt S."/>
            <person name="Cochrane G."/>
            <person name="Meng A."/>
            <person name="Brown T."/>
            <person name="Cohen L."/>
        </authorList>
    </citation>
    <scope>NUCLEOTIDE SEQUENCE</scope>
</reference>
<evidence type="ECO:0000313" key="3">
    <source>
        <dbReference type="EMBL" id="CAD8846749.1"/>
    </source>
</evidence>
<dbReference type="InterPro" id="IPR025197">
    <property type="entry name" value="DUF4116"/>
</dbReference>
<sequence>MGCKTSKSAAEDVPIGEKLARAQPPQEVEWGRDAALRAVMRDGMMLRVVGKTHQADHNIVLNAVRQNGLALQFASEEQRADTTVVRAAMRNNEQAAQYVADSLAQQEDQWIRREGEPAVLIVE</sequence>
<dbReference type="EMBL" id="HBFQ01029941">
    <property type="protein sequence ID" value="CAD8846749.1"/>
    <property type="molecule type" value="Transcribed_RNA"/>
</dbReference>
<feature type="region of interest" description="Disordered" evidence="1">
    <location>
        <begin position="1"/>
        <end position="26"/>
    </location>
</feature>
<accession>A0A7S1A9B8</accession>
<name>A0A7S1A9B8_NOCSC</name>
<dbReference type="Pfam" id="PF13475">
    <property type="entry name" value="DUF4116"/>
    <property type="match status" value="1"/>
</dbReference>
<protein>
    <recommendedName>
        <fullName evidence="2">DUF4116 domain-containing protein</fullName>
    </recommendedName>
</protein>
<gene>
    <name evidence="3" type="ORF">NSCI0253_LOCUS21099</name>
</gene>
<evidence type="ECO:0000259" key="2">
    <source>
        <dbReference type="Pfam" id="PF13475"/>
    </source>
</evidence>